<dbReference type="Proteomes" id="UP000006906">
    <property type="component" value="Chromosome 3"/>
</dbReference>
<feature type="compositionally biased region" description="Acidic residues" evidence="1">
    <location>
        <begin position="413"/>
        <end position="423"/>
    </location>
</feature>
<dbReference type="GO" id="GO:0045944">
    <property type="term" value="P:positive regulation of transcription by RNA polymerase II"/>
    <property type="evidence" value="ECO:0000318"/>
    <property type="project" value="GO_Central"/>
</dbReference>
<dbReference type="Gene3D" id="2.60.120.650">
    <property type="entry name" value="Cupin"/>
    <property type="match status" value="1"/>
</dbReference>
<reference evidence="2 3" key="1">
    <citation type="journal article" date="2007" name="Science">
        <title>The Chlamydomonas genome reveals the evolution of key animal and plant functions.</title>
        <authorList>
            <person name="Merchant S.S."/>
            <person name="Prochnik S.E."/>
            <person name="Vallon O."/>
            <person name="Harris E.H."/>
            <person name="Karpowicz S.J."/>
            <person name="Witman G.B."/>
            <person name="Terry A."/>
            <person name="Salamov A."/>
            <person name="Fritz-Laylin L.K."/>
            <person name="Marechal-Drouard L."/>
            <person name="Marshall W.F."/>
            <person name="Qu L.H."/>
            <person name="Nelson D.R."/>
            <person name="Sanderfoot A.A."/>
            <person name="Spalding M.H."/>
            <person name="Kapitonov V.V."/>
            <person name="Ren Q."/>
            <person name="Ferris P."/>
            <person name="Lindquist E."/>
            <person name="Shapiro H."/>
            <person name="Lucas S.M."/>
            <person name="Grimwood J."/>
            <person name="Schmutz J."/>
            <person name="Cardol P."/>
            <person name="Cerutti H."/>
            <person name="Chanfreau G."/>
            <person name="Chen C.L."/>
            <person name="Cognat V."/>
            <person name="Croft M.T."/>
            <person name="Dent R."/>
            <person name="Dutcher S."/>
            <person name="Fernandez E."/>
            <person name="Fukuzawa H."/>
            <person name="Gonzalez-Ballester D."/>
            <person name="Gonzalez-Halphen D."/>
            <person name="Hallmann A."/>
            <person name="Hanikenne M."/>
            <person name="Hippler M."/>
            <person name="Inwood W."/>
            <person name="Jabbari K."/>
            <person name="Kalanon M."/>
            <person name="Kuras R."/>
            <person name="Lefebvre P.A."/>
            <person name="Lemaire S.D."/>
            <person name="Lobanov A.V."/>
            <person name="Lohr M."/>
            <person name="Manuell A."/>
            <person name="Meier I."/>
            <person name="Mets L."/>
            <person name="Mittag M."/>
            <person name="Mittelmeier T."/>
            <person name="Moroney J.V."/>
            <person name="Moseley J."/>
            <person name="Napoli C."/>
            <person name="Nedelcu A.M."/>
            <person name="Niyogi K."/>
            <person name="Novoselov S.V."/>
            <person name="Paulsen I.T."/>
            <person name="Pazour G."/>
            <person name="Purton S."/>
            <person name="Ral J.P."/>
            <person name="Riano-Pachon D.M."/>
            <person name="Riekhof W."/>
            <person name="Rymarquis L."/>
            <person name="Schroda M."/>
            <person name="Stern D."/>
            <person name="Umen J."/>
            <person name="Willows R."/>
            <person name="Wilson N."/>
            <person name="Zimmer S.L."/>
            <person name="Allmer J."/>
            <person name="Balk J."/>
            <person name="Bisova K."/>
            <person name="Chen C.J."/>
            <person name="Elias M."/>
            <person name="Gendler K."/>
            <person name="Hauser C."/>
            <person name="Lamb M.R."/>
            <person name="Ledford H."/>
            <person name="Long J.C."/>
            <person name="Minagawa J."/>
            <person name="Page M.D."/>
            <person name="Pan J."/>
            <person name="Pootakham W."/>
            <person name="Roje S."/>
            <person name="Rose A."/>
            <person name="Stahlberg E."/>
            <person name="Terauchi A.M."/>
            <person name="Yang P."/>
            <person name="Ball S."/>
            <person name="Bowler C."/>
            <person name="Dieckmann C.L."/>
            <person name="Gladyshev V.N."/>
            <person name="Green P."/>
            <person name="Jorgensen R."/>
            <person name="Mayfield S."/>
            <person name="Mueller-Roeber B."/>
            <person name="Rajamani S."/>
            <person name="Sayre R.T."/>
            <person name="Brokstein P."/>
            <person name="Dubchak I."/>
            <person name="Goodstein D."/>
            <person name="Hornick L."/>
            <person name="Huang Y.W."/>
            <person name="Jhaveri J."/>
            <person name="Luo Y."/>
            <person name="Martinez D."/>
            <person name="Ngau W.C."/>
            <person name="Otillar B."/>
            <person name="Poliakov A."/>
            <person name="Porter A."/>
            <person name="Szajkowski L."/>
            <person name="Werner G."/>
            <person name="Zhou K."/>
            <person name="Grigoriev I.V."/>
            <person name="Rokhsar D.S."/>
            <person name="Grossman A.R."/>
        </authorList>
    </citation>
    <scope>NUCLEOTIDE SEQUENCE [LARGE SCALE GENOMIC DNA]</scope>
    <source>
        <strain evidence="3">CC-503</strain>
    </source>
</reference>
<protein>
    <recommendedName>
        <fullName evidence="4">JmjC domain-containing protein</fullName>
    </recommendedName>
</protein>
<dbReference type="FunFam" id="2.60.120.650:FF:000110">
    <property type="entry name" value="Predicted protein"/>
    <property type="match status" value="1"/>
</dbReference>
<evidence type="ECO:0000313" key="2">
    <source>
        <dbReference type="EMBL" id="PNW84514.1"/>
    </source>
</evidence>
<sequence>MEPPPESSPLLDSSSVGIAASRRIGSAGSRYDYAELAELHNVEAPSSVVPLPTTGPRKKQQLQQQEQKQRQGPTLFCWAGRSRSKAESSPVTCCGCKGTEFIHDFPCVCAPCGLYFCKASCMKDRHLHLVGGRACILSLADPAAAAAVRAEVRWRLRERRPLQDDSPEPRTRLLDPLAIRALSVPKDCRSQIAAVAACIRTAVGGREGFNRVVDAVEVDRGKACCVCGHQVLILGFAYPSTGALPAAPVPQRTKKRAKAQKPAPGGAAAAGPPPVDKAQPQAPPQEFTVEDLDIDRLLCCVCGAWQQLWHDQQQQHQHQHQQHQHRALPPLRSLVPKPGLALIRVSALSSLQQLLLKEALSQLTVCGQQALVQPLQWQVPRCEALADFLRRLDEEDARRQLVQRQRQPKQPEPEPDSDAEPEPGLEAPVWDADQLVAELRYFDEFSEDDAAAMAELMQQPGGLLPGGASSDRSHMLRLVRAMAPSSPLLTAPDVLRRRMLASILITGPQAFVPPGAKGVAAQAACGDPGKETPAAKRARLANGGGGTSTQGAEPKLPRGFGQPKSNATRLQLQHPYQGGVSGLHLDATMALNLAMAPAGMSPDERRTAVLARWVFVSPAGLAQMLHLVHNLLAKQPLSAVRAKVQLCPNFEKGNRLLFTAEGVAWLKSELPPGQVLEVQQRHGDVVTAPPGWAHQVMNERVCVKLAFDHYNLSDVASNFELLHLVREVDAGLPPTAAVTATAMLLEDTPQVEQTMMDALLRMVLSAGKDAAKM</sequence>
<dbReference type="SUPFAM" id="SSF51197">
    <property type="entry name" value="Clavaminate synthase-like"/>
    <property type="match status" value="1"/>
</dbReference>
<accession>A0A2K3DVH3</accession>
<dbReference type="AlphaFoldDB" id="A0A2K3DVH3"/>
<feature type="region of interest" description="Disordered" evidence="1">
    <location>
        <begin position="45"/>
        <end position="68"/>
    </location>
</feature>
<organism evidence="2 3">
    <name type="scientific">Chlamydomonas reinhardtii</name>
    <name type="common">Chlamydomonas smithii</name>
    <dbReference type="NCBI Taxonomy" id="3055"/>
    <lineage>
        <taxon>Eukaryota</taxon>
        <taxon>Viridiplantae</taxon>
        <taxon>Chlorophyta</taxon>
        <taxon>core chlorophytes</taxon>
        <taxon>Chlorophyceae</taxon>
        <taxon>CS clade</taxon>
        <taxon>Chlamydomonadales</taxon>
        <taxon>Chlamydomonadaceae</taxon>
        <taxon>Chlamydomonas</taxon>
    </lineage>
</organism>
<feature type="region of interest" description="Disordered" evidence="1">
    <location>
        <begin position="400"/>
        <end position="428"/>
    </location>
</feature>
<name>A0A2K3DVH3_CHLRE</name>
<evidence type="ECO:0008006" key="4">
    <source>
        <dbReference type="Google" id="ProtNLM"/>
    </source>
</evidence>
<dbReference type="KEGG" id="cre:CHLRE_03g146347v5"/>
<feature type="compositionally biased region" description="Low complexity" evidence="1">
    <location>
        <begin position="260"/>
        <end position="270"/>
    </location>
</feature>
<gene>
    <name evidence="2" type="ORF">CHLRE_03g146347v5</name>
</gene>
<dbReference type="RefSeq" id="XP_042925580.1">
    <property type="nucleotide sequence ID" value="XM_043060451.1"/>
</dbReference>
<dbReference type="InParanoid" id="A0A2K3DVH3"/>
<proteinExistence type="predicted"/>
<evidence type="ECO:0000313" key="3">
    <source>
        <dbReference type="Proteomes" id="UP000006906"/>
    </source>
</evidence>
<feature type="region of interest" description="Disordered" evidence="1">
    <location>
        <begin position="247"/>
        <end position="284"/>
    </location>
</feature>
<dbReference type="GeneID" id="5721222"/>
<keyword evidence="3" id="KW-1185">Reference proteome</keyword>
<dbReference type="EMBL" id="CM008964">
    <property type="protein sequence ID" value="PNW84514.1"/>
    <property type="molecule type" value="Genomic_DNA"/>
</dbReference>
<dbReference type="Gramene" id="PNW84514">
    <property type="protein sequence ID" value="PNW84514"/>
    <property type="gene ID" value="CHLRE_03g146347v5"/>
</dbReference>
<dbReference type="GO" id="GO:0005634">
    <property type="term" value="C:nucleus"/>
    <property type="evidence" value="ECO:0000318"/>
    <property type="project" value="GO_Central"/>
</dbReference>
<dbReference type="OrthoDB" id="562206at2759"/>
<dbReference type="GO" id="GO:0003713">
    <property type="term" value="F:transcription coactivator activity"/>
    <property type="evidence" value="ECO:0000318"/>
    <property type="project" value="GO_Central"/>
</dbReference>
<evidence type="ECO:0000256" key="1">
    <source>
        <dbReference type="SAM" id="MobiDB-lite"/>
    </source>
</evidence>